<dbReference type="GO" id="GO:0003725">
    <property type="term" value="F:double-stranded RNA binding"/>
    <property type="evidence" value="ECO:0007669"/>
    <property type="project" value="InterPro"/>
</dbReference>
<dbReference type="InterPro" id="IPR009548">
    <property type="entry name" value="Prkrip1"/>
</dbReference>
<organism evidence="2 3">
    <name type="scientific">Polypedilum vanderplanki</name>
    <name type="common">Sleeping chironomid midge</name>
    <dbReference type="NCBI Taxonomy" id="319348"/>
    <lineage>
        <taxon>Eukaryota</taxon>
        <taxon>Metazoa</taxon>
        <taxon>Ecdysozoa</taxon>
        <taxon>Arthropoda</taxon>
        <taxon>Hexapoda</taxon>
        <taxon>Insecta</taxon>
        <taxon>Pterygota</taxon>
        <taxon>Neoptera</taxon>
        <taxon>Endopterygota</taxon>
        <taxon>Diptera</taxon>
        <taxon>Nematocera</taxon>
        <taxon>Chironomoidea</taxon>
        <taxon>Chironomidae</taxon>
        <taxon>Chironominae</taxon>
        <taxon>Polypedilum</taxon>
        <taxon>Polypedilum</taxon>
    </lineage>
</organism>
<feature type="compositionally biased region" description="Acidic residues" evidence="1">
    <location>
        <begin position="145"/>
        <end position="157"/>
    </location>
</feature>
<accession>A0A9J6CQN3</accession>
<sequence>MEIRNEIKGKEVKKKFVQRSLADIQRAKLNKLMENPDKPVIIPEVNKKDKEYVAPSFIRNVMGSSAGAGSGEFHVYRHLRRKEFARQKLMKTQTEQERLDEEFQEKLDQNQREAEERTNKKRQKRLKKKKNQKNKGKKQKLENSTTEDDEEQEEQNSDSDGNLSNIEETDHKDDENTTINENDESRSEETQNT</sequence>
<comment type="caution">
    <text evidence="2">The sequence shown here is derived from an EMBL/GenBank/DDBJ whole genome shotgun (WGS) entry which is preliminary data.</text>
</comment>
<protein>
    <submittedName>
        <fullName evidence="2">Uncharacterized protein</fullName>
    </submittedName>
</protein>
<dbReference type="GO" id="GO:0005730">
    <property type="term" value="C:nucleolus"/>
    <property type="evidence" value="ECO:0007669"/>
    <property type="project" value="TreeGrafter"/>
</dbReference>
<dbReference type="EMBL" id="JADBJN010000001">
    <property type="protein sequence ID" value="KAG5683907.1"/>
    <property type="molecule type" value="Genomic_DNA"/>
</dbReference>
<keyword evidence="3" id="KW-1185">Reference proteome</keyword>
<dbReference type="Proteomes" id="UP001107558">
    <property type="component" value="Chromosome 1"/>
</dbReference>
<reference evidence="2" key="1">
    <citation type="submission" date="2021-03" db="EMBL/GenBank/DDBJ databases">
        <title>Chromosome level genome of the anhydrobiotic midge Polypedilum vanderplanki.</title>
        <authorList>
            <person name="Yoshida Y."/>
            <person name="Kikawada T."/>
            <person name="Gusev O."/>
        </authorList>
    </citation>
    <scope>NUCLEOTIDE SEQUENCE</scope>
    <source>
        <strain evidence="2">NIAS01</strain>
        <tissue evidence="2">Whole body or cell culture</tissue>
    </source>
</reference>
<feature type="compositionally biased region" description="Basic and acidic residues" evidence="1">
    <location>
        <begin position="183"/>
        <end position="193"/>
    </location>
</feature>
<dbReference type="PANTHER" id="PTHR13507:SF0">
    <property type="entry name" value="PRKR-INTERACTING PROTEIN 1"/>
    <property type="match status" value="1"/>
</dbReference>
<name>A0A9J6CQN3_POLVA</name>
<evidence type="ECO:0000256" key="1">
    <source>
        <dbReference type="SAM" id="MobiDB-lite"/>
    </source>
</evidence>
<evidence type="ECO:0000313" key="3">
    <source>
        <dbReference type="Proteomes" id="UP001107558"/>
    </source>
</evidence>
<proteinExistence type="predicted"/>
<dbReference type="Pfam" id="PF06658">
    <property type="entry name" value="DUF1168"/>
    <property type="match status" value="1"/>
</dbReference>
<dbReference type="OrthoDB" id="10067079at2759"/>
<evidence type="ECO:0000313" key="2">
    <source>
        <dbReference type="EMBL" id="KAG5683907.1"/>
    </source>
</evidence>
<dbReference type="GO" id="GO:0019901">
    <property type="term" value="F:protein kinase binding"/>
    <property type="evidence" value="ECO:0007669"/>
    <property type="project" value="TreeGrafter"/>
</dbReference>
<feature type="compositionally biased region" description="Basic and acidic residues" evidence="1">
    <location>
        <begin position="104"/>
        <end position="118"/>
    </location>
</feature>
<feature type="compositionally biased region" description="Basic residues" evidence="1">
    <location>
        <begin position="119"/>
        <end position="138"/>
    </location>
</feature>
<dbReference type="GO" id="GO:0004860">
    <property type="term" value="F:protein kinase inhibitor activity"/>
    <property type="evidence" value="ECO:0007669"/>
    <property type="project" value="TreeGrafter"/>
</dbReference>
<gene>
    <name evidence="2" type="ORF">PVAND_013166</name>
</gene>
<dbReference type="PANTHER" id="PTHR13507">
    <property type="entry name" value="PRKR-INTERACTING PROTEIN 1"/>
    <property type="match status" value="1"/>
</dbReference>
<feature type="region of interest" description="Disordered" evidence="1">
    <location>
        <begin position="87"/>
        <end position="193"/>
    </location>
</feature>
<dbReference type="AlphaFoldDB" id="A0A9J6CQN3"/>